<organism evidence="2 3">
    <name type="scientific">Herbaspirillum rhizosphaerae</name>
    <dbReference type="NCBI Taxonomy" id="346179"/>
    <lineage>
        <taxon>Bacteria</taxon>
        <taxon>Pseudomonadati</taxon>
        <taxon>Pseudomonadota</taxon>
        <taxon>Betaproteobacteria</taxon>
        <taxon>Burkholderiales</taxon>
        <taxon>Oxalobacteraceae</taxon>
        <taxon>Herbaspirillum</taxon>
    </lineage>
</organism>
<keyword evidence="3" id="KW-1185">Reference proteome</keyword>
<proteinExistence type="predicted"/>
<dbReference type="Pfam" id="PF03597">
    <property type="entry name" value="FixS"/>
    <property type="match status" value="1"/>
</dbReference>
<dbReference type="EMBL" id="JAQQFR010000010">
    <property type="protein sequence ID" value="MFL9880007.1"/>
    <property type="molecule type" value="Genomic_DNA"/>
</dbReference>
<name>A0ABW8ZAM9_9BURK</name>
<comment type="caution">
    <text evidence="2">The sequence shown here is derived from an EMBL/GenBank/DDBJ whole genome shotgun (WGS) entry which is preliminary data.</text>
</comment>
<feature type="transmembrane region" description="Helical" evidence="1">
    <location>
        <begin position="6"/>
        <end position="23"/>
    </location>
</feature>
<dbReference type="InterPro" id="IPR004714">
    <property type="entry name" value="Cyt_oxidase_maturation_cbb3"/>
</dbReference>
<keyword evidence="1" id="KW-0812">Transmembrane</keyword>
<evidence type="ECO:0000313" key="3">
    <source>
        <dbReference type="Proteomes" id="UP001629214"/>
    </source>
</evidence>
<dbReference type="PANTHER" id="PTHR41532:SF1">
    <property type="entry name" value="FIXS PROTEIN"/>
    <property type="match status" value="1"/>
</dbReference>
<dbReference type="RefSeq" id="WP_408169088.1">
    <property type="nucleotide sequence ID" value="NZ_JAQQFR010000010.1"/>
</dbReference>
<dbReference type="PANTHER" id="PTHR41532">
    <property type="entry name" value="FIXS PROTEIN"/>
    <property type="match status" value="1"/>
</dbReference>
<keyword evidence="1" id="KW-0472">Membrane</keyword>
<accession>A0ABW8ZAM9</accession>
<reference evidence="2 3" key="1">
    <citation type="journal article" date="2024" name="Chem. Sci.">
        <title>Discovery of megapolipeptins by genome mining of a Burkholderiales bacteria collection.</title>
        <authorList>
            <person name="Paulo B.S."/>
            <person name="Recchia M.J.J."/>
            <person name="Lee S."/>
            <person name="Fergusson C.H."/>
            <person name="Romanowski S.B."/>
            <person name="Hernandez A."/>
            <person name="Krull N."/>
            <person name="Liu D.Y."/>
            <person name="Cavanagh H."/>
            <person name="Bos A."/>
            <person name="Gray C.A."/>
            <person name="Murphy B.T."/>
            <person name="Linington R.G."/>
            <person name="Eustaquio A.S."/>
        </authorList>
    </citation>
    <scope>NUCLEOTIDE SEQUENCE [LARGE SCALE GENOMIC DNA]</scope>
    <source>
        <strain evidence="2 3">RL21-008-BIB-B</strain>
    </source>
</reference>
<evidence type="ECO:0000256" key="1">
    <source>
        <dbReference type="SAM" id="Phobius"/>
    </source>
</evidence>
<dbReference type="Proteomes" id="UP001629214">
    <property type="component" value="Unassembled WGS sequence"/>
</dbReference>
<evidence type="ECO:0000313" key="2">
    <source>
        <dbReference type="EMBL" id="MFL9880007.1"/>
    </source>
</evidence>
<gene>
    <name evidence="2" type="primary">ccoS</name>
    <name evidence="2" type="ORF">PQR63_16520</name>
</gene>
<protein>
    <submittedName>
        <fullName evidence="2">Cbb3-type cytochrome oxidase assembly protein CcoS</fullName>
    </submittedName>
</protein>
<dbReference type="NCBIfam" id="TIGR00847">
    <property type="entry name" value="ccoS"/>
    <property type="match status" value="1"/>
</dbReference>
<keyword evidence="1" id="KW-1133">Transmembrane helix</keyword>
<sequence>MEALYLLVPLSIAVVFAAIWLFFRMSDDGQFDDLVSPGWRILEDDDKPSLAPVNESAVSLKKDT</sequence>